<keyword evidence="3" id="KW-1185">Reference proteome</keyword>
<name>A0ABT8CVN1_9FLAO</name>
<dbReference type="InterPro" id="IPR047803">
    <property type="entry name" value="DCD1A/B-like"/>
</dbReference>
<dbReference type="Pfam" id="PF03417">
    <property type="entry name" value="AAT"/>
    <property type="match status" value="1"/>
</dbReference>
<keyword evidence="2" id="KW-0808">Transferase</keyword>
<dbReference type="EMBL" id="JAUFQU010000001">
    <property type="protein sequence ID" value="MDN3708587.1"/>
    <property type="molecule type" value="Genomic_DNA"/>
</dbReference>
<dbReference type="PANTHER" id="PTHR35190">
    <property type="entry name" value="PROTEIN DCD1B"/>
    <property type="match status" value="1"/>
</dbReference>
<evidence type="ECO:0000259" key="1">
    <source>
        <dbReference type="Pfam" id="PF03417"/>
    </source>
</evidence>
<dbReference type="InterPro" id="IPR011990">
    <property type="entry name" value="TPR-like_helical_dom_sf"/>
</dbReference>
<dbReference type="InterPro" id="IPR005079">
    <property type="entry name" value="Peptidase_C45_hydrolase"/>
</dbReference>
<organism evidence="2 3">
    <name type="scientific">Paenimyroides ceti</name>
    <dbReference type="NCBI Taxonomy" id="395087"/>
    <lineage>
        <taxon>Bacteria</taxon>
        <taxon>Pseudomonadati</taxon>
        <taxon>Bacteroidota</taxon>
        <taxon>Flavobacteriia</taxon>
        <taxon>Flavobacteriales</taxon>
        <taxon>Flavobacteriaceae</taxon>
        <taxon>Paenimyroides</taxon>
    </lineage>
</organism>
<gene>
    <name evidence="2" type="ORF">QW060_15910</name>
</gene>
<dbReference type="PANTHER" id="PTHR35190:SF2">
    <property type="entry name" value="PROTEIN DCD1B"/>
    <property type="match status" value="1"/>
</dbReference>
<protein>
    <submittedName>
        <fullName evidence="2">C45 family autoproteolytic acyltransferase/hydrolase</fullName>
    </submittedName>
</protein>
<dbReference type="SUPFAM" id="SSF48452">
    <property type="entry name" value="TPR-like"/>
    <property type="match status" value="1"/>
</dbReference>
<sequence length="568" mass="65974">MQKSLVENTSCQKFNKKQHMYKVITLFLWIGLLSSCSVSKGVHKDYELFSKEQTQAYTVQKKETVCVIGRDFLKKNEVGNWELFISGTPEQLGAKQGLLTQDLYAHQEAVFFSQIDSLIPQKNRQKWLLRFVKWYHRDITDYIRKEYRSEIFALSRQSSYTNDLMENAYQRALLLHGAHDIGHAMQNLMLVGCSSFAVWDNKTKDSTLYIGRNFDFYVGDAFAENKLIQFVKPDKGIPFASVSWPGMIGVVSGMNMEGLTVTMNAGKSSIPLKAKTPVSLVAREILQYASNLEEAVQIASQQKVFVSEALLIGSAKDRRAIVLEMSPKKITVYEPEEKDQLITTNHFQSESYKKDRRNQDHIKNSHSLYRYQKIAQRLNEETEVSEKEVAEILRDRSGWQHKPIGNGNEKALNQLLAHHAVIFKPEDKLMWVASAPYQLGTFKAYDLNTIFSDSLDFTKDIAEKRFEIPPDDFQYTNEYADYQMFKQYDKKMDEVISAKQTVDNSFISNFIRLNPDYWLVYYKAAKYYYIHKQYDLAKEMFEAALSKEVTTQYDVQNIHKYLKKIRKK</sequence>
<dbReference type="Proteomes" id="UP001242368">
    <property type="component" value="Unassembled WGS sequence"/>
</dbReference>
<accession>A0ABT8CVN1</accession>
<dbReference type="InterPro" id="IPR047794">
    <property type="entry name" value="C45_proenzyme-like"/>
</dbReference>
<dbReference type="NCBIfam" id="NF040521">
    <property type="entry name" value="C45_proenzyme"/>
    <property type="match status" value="1"/>
</dbReference>
<keyword evidence="2" id="KW-0012">Acyltransferase</keyword>
<evidence type="ECO:0000313" key="2">
    <source>
        <dbReference type="EMBL" id="MDN3708587.1"/>
    </source>
</evidence>
<dbReference type="GO" id="GO:0016746">
    <property type="term" value="F:acyltransferase activity"/>
    <property type="evidence" value="ECO:0007669"/>
    <property type="project" value="UniProtKB-KW"/>
</dbReference>
<dbReference type="RefSeq" id="WP_290364446.1">
    <property type="nucleotide sequence ID" value="NZ_JAUFQU010000001.1"/>
</dbReference>
<evidence type="ECO:0000313" key="3">
    <source>
        <dbReference type="Proteomes" id="UP001242368"/>
    </source>
</evidence>
<dbReference type="Gene3D" id="3.60.60.10">
    <property type="entry name" value="Penicillin V Acylase, Chain A"/>
    <property type="match status" value="1"/>
</dbReference>
<proteinExistence type="predicted"/>
<feature type="domain" description="Peptidase C45 hydrolase" evidence="1">
    <location>
        <begin position="204"/>
        <end position="433"/>
    </location>
</feature>
<comment type="caution">
    <text evidence="2">The sequence shown here is derived from an EMBL/GenBank/DDBJ whole genome shotgun (WGS) entry which is preliminary data.</text>
</comment>
<dbReference type="Gene3D" id="1.25.40.10">
    <property type="entry name" value="Tetratricopeptide repeat domain"/>
    <property type="match status" value="1"/>
</dbReference>
<reference evidence="3" key="1">
    <citation type="journal article" date="2019" name="Int. J. Syst. Evol. Microbiol.">
        <title>The Global Catalogue of Microorganisms (GCM) 10K type strain sequencing project: providing services to taxonomists for standard genome sequencing and annotation.</title>
        <authorList>
            <consortium name="The Broad Institute Genomics Platform"/>
            <consortium name="The Broad Institute Genome Sequencing Center for Infectious Disease"/>
            <person name="Wu L."/>
            <person name="Ma J."/>
        </authorList>
    </citation>
    <scope>NUCLEOTIDE SEQUENCE [LARGE SCALE GENOMIC DNA]</scope>
    <source>
        <strain evidence="3">CECT 7184</strain>
    </source>
</reference>